<reference evidence="3 4" key="1">
    <citation type="submission" date="2021-05" db="EMBL/GenBank/DDBJ databases">
        <title>The draft genome of Geobacter pelophilus DSM 12255.</title>
        <authorList>
            <person name="Xu Z."/>
            <person name="Masuda Y."/>
            <person name="Itoh H."/>
            <person name="Senoo K."/>
        </authorList>
    </citation>
    <scope>NUCLEOTIDE SEQUENCE [LARGE SCALE GENOMIC DNA]</scope>
    <source>
        <strain evidence="3 4">DSM 12255</strain>
    </source>
</reference>
<dbReference type="SMART" id="SM00422">
    <property type="entry name" value="HTH_MERR"/>
    <property type="match status" value="1"/>
</dbReference>
<dbReference type="EMBL" id="JAHCVJ010000003">
    <property type="protein sequence ID" value="MBT0664527.1"/>
    <property type="molecule type" value="Genomic_DNA"/>
</dbReference>
<accession>A0AAW4L4P3</accession>
<sequence>MDLPLPDKLYYKIGEISKALSLNPSVLRFWETEFSQLNPRKSSTGQRLYSRNDLDLLVTIRKLLYKDKLTIEGARRVITGLAAPPLTPPEECGEPSEEIKTLLHEIREELQICSKILVS</sequence>
<evidence type="ECO:0000256" key="1">
    <source>
        <dbReference type="ARBA" id="ARBA00023125"/>
    </source>
</evidence>
<dbReference type="Gene3D" id="1.10.1660.10">
    <property type="match status" value="1"/>
</dbReference>
<gene>
    <name evidence="3" type="ORF">KI809_09470</name>
</gene>
<keyword evidence="4" id="KW-1185">Reference proteome</keyword>
<evidence type="ECO:0000313" key="3">
    <source>
        <dbReference type="EMBL" id="MBT0664527.1"/>
    </source>
</evidence>
<keyword evidence="1" id="KW-0238">DNA-binding</keyword>
<dbReference type="AlphaFoldDB" id="A0AAW4L4P3"/>
<dbReference type="Proteomes" id="UP000811899">
    <property type="component" value="Unassembled WGS sequence"/>
</dbReference>
<dbReference type="InterPro" id="IPR009061">
    <property type="entry name" value="DNA-bd_dom_put_sf"/>
</dbReference>
<dbReference type="RefSeq" id="WP_214171297.1">
    <property type="nucleotide sequence ID" value="NZ_JAHCVJ010000003.1"/>
</dbReference>
<dbReference type="PANTHER" id="PTHR30204">
    <property type="entry name" value="REDOX-CYCLING DRUG-SENSING TRANSCRIPTIONAL ACTIVATOR SOXR"/>
    <property type="match status" value="1"/>
</dbReference>
<name>A0AAW4L4P3_9BACT</name>
<comment type="caution">
    <text evidence="3">The sequence shown here is derived from an EMBL/GenBank/DDBJ whole genome shotgun (WGS) entry which is preliminary data.</text>
</comment>
<dbReference type="GO" id="GO:0003677">
    <property type="term" value="F:DNA binding"/>
    <property type="evidence" value="ECO:0007669"/>
    <property type="project" value="UniProtKB-KW"/>
</dbReference>
<dbReference type="PANTHER" id="PTHR30204:SF15">
    <property type="entry name" value="BLL5018 PROTEIN"/>
    <property type="match status" value="1"/>
</dbReference>
<dbReference type="CDD" id="cd04765">
    <property type="entry name" value="HTH_MlrA-like_sg2"/>
    <property type="match status" value="1"/>
</dbReference>
<dbReference type="Pfam" id="PF13411">
    <property type="entry name" value="MerR_1"/>
    <property type="match status" value="1"/>
</dbReference>
<feature type="domain" description="HTH merR-type" evidence="2">
    <location>
        <begin position="10"/>
        <end position="80"/>
    </location>
</feature>
<evidence type="ECO:0000259" key="2">
    <source>
        <dbReference type="PROSITE" id="PS50937"/>
    </source>
</evidence>
<dbReference type="InterPro" id="IPR047057">
    <property type="entry name" value="MerR_fam"/>
</dbReference>
<dbReference type="PROSITE" id="PS50937">
    <property type="entry name" value="HTH_MERR_2"/>
    <property type="match status" value="1"/>
</dbReference>
<organism evidence="3 4">
    <name type="scientific">Geoanaerobacter pelophilus</name>
    <dbReference type="NCBI Taxonomy" id="60036"/>
    <lineage>
        <taxon>Bacteria</taxon>
        <taxon>Pseudomonadati</taxon>
        <taxon>Thermodesulfobacteriota</taxon>
        <taxon>Desulfuromonadia</taxon>
        <taxon>Geobacterales</taxon>
        <taxon>Geobacteraceae</taxon>
        <taxon>Geoanaerobacter</taxon>
    </lineage>
</organism>
<evidence type="ECO:0000313" key="4">
    <source>
        <dbReference type="Proteomes" id="UP000811899"/>
    </source>
</evidence>
<proteinExistence type="predicted"/>
<dbReference type="SUPFAM" id="SSF46955">
    <property type="entry name" value="Putative DNA-binding domain"/>
    <property type="match status" value="1"/>
</dbReference>
<dbReference type="GO" id="GO:0003700">
    <property type="term" value="F:DNA-binding transcription factor activity"/>
    <property type="evidence" value="ECO:0007669"/>
    <property type="project" value="InterPro"/>
</dbReference>
<dbReference type="InterPro" id="IPR000551">
    <property type="entry name" value="MerR-type_HTH_dom"/>
</dbReference>
<protein>
    <submittedName>
        <fullName evidence="3">MerR family transcriptional regulator</fullName>
    </submittedName>
</protein>